<evidence type="ECO:0000313" key="2">
    <source>
        <dbReference type="Proteomes" id="UP000007800"/>
    </source>
</evidence>
<evidence type="ECO:0000313" key="1">
    <source>
        <dbReference type="EMBL" id="EER19188.1"/>
    </source>
</evidence>
<dbReference type="RefSeq" id="XP_002787392.1">
    <property type="nucleotide sequence ID" value="XM_002787346.1"/>
</dbReference>
<protein>
    <submittedName>
        <fullName evidence="1">Uncharacterized protein</fullName>
    </submittedName>
</protein>
<organism evidence="2">
    <name type="scientific">Perkinsus marinus (strain ATCC 50983 / TXsc)</name>
    <dbReference type="NCBI Taxonomy" id="423536"/>
    <lineage>
        <taxon>Eukaryota</taxon>
        <taxon>Sar</taxon>
        <taxon>Alveolata</taxon>
        <taxon>Perkinsozoa</taxon>
        <taxon>Perkinsea</taxon>
        <taxon>Perkinsida</taxon>
        <taxon>Perkinsidae</taxon>
        <taxon>Perkinsus</taxon>
    </lineage>
</organism>
<accession>C5K8I1</accession>
<dbReference type="InParanoid" id="C5K8I1"/>
<name>C5K8I1_PERM5</name>
<reference evidence="1 2" key="1">
    <citation type="submission" date="2008-07" db="EMBL/GenBank/DDBJ databases">
        <authorList>
            <person name="El-Sayed N."/>
            <person name="Caler E."/>
            <person name="Inman J."/>
            <person name="Amedeo P."/>
            <person name="Hass B."/>
            <person name="Wortman J."/>
        </authorList>
    </citation>
    <scope>NUCLEOTIDE SEQUENCE [LARGE SCALE GENOMIC DNA]</scope>
    <source>
        <strain evidence="2">ATCC 50983 / TXsc</strain>
    </source>
</reference>
<dbReference type="AlphaFoldDB" id="C5K8I1"/>
<dbReference type="GeneID" id="9039427"/>
<sequence length="161" mass="19106">MIGWSAFMYVSQKILHLRMSKVRIYYSHRLCLAIIFNMPWRAKGESEVADVTFSEAQESLLFDWFNCNPIHVLKSQFGVLTGTKVTESSFMSRGPRKLYRHGKQHLQIDDFYQRRRRFRTDVNPHYVPDLRDMLGSILFNRHHPPIRRRAAVVDRLVHGME</sequence>
<dbReference type="EMBL" id="GG671131">
    <property type="protein sequence ID" value="EER19188.1"/>
    <property type="molecule type" value="Genomic_DNA"/>
</dbReference>
<gene>
    <name evidence="1" type="ORF">Pmar_PMAR028653</name>
</gene>
<keyword evidence="2" id="KW-1185">Reference proteome</keyword>
<dbReference type="Proteomes" id="UP000007800">
    <property type="component" value="Unassembled WGS sequence"/>
</dbReference>
<dbReference type="OrthoDB" id="364645at2759"/>
<proteinExistence type="predicted"/>